<organism evidence="1 2">
    <name type="scientific">Acidithiobacillus ferrivorans SS3</name>
    <dbReference type="NCBI Taxonomy" id="743299"/>
    <lineage>
        <taxon>Bacteria</taxon>
        <taxon>Pseudomonadati</taxon>
        <taxon>Pseudomonadota</taxon>
        <taxon>Acidithiobacillia</taxon>
        <taxon>Acidithiobacillales</taxon>
        <taxon>Acidithiobacillaceae</taxon>
        <taxon>Acidithiobacillus</taxon>
    </lineage>
</organism>
<protein>
    <recommendedName>
        <fullName evidence="3">3-hydroxylacyl-ACP dehydratase</fullName>
    </recommendedName>
</protein>
<dbReference type="RefSeq" id="WP_014030162.1">
    <property type="nucleotide sequence ID" value="NC_015942.1"/>
</dbReference>
<reference evidence="1 2" key="1">
    <citation type="journal article" date="2011" name="J. Bacteriol.">
        <title>Draft genome of the psychrotolerant acidophile Acidithiobacillus ferrivorans SS3.</title>
        <authorList>
            <person name="Liljeqvist M."/>
            <person name="Valdes J."/>
            <person name="Holmes D.S."/>
            <person name="Dopson M."/>
        </authorList>
    </citation>
    <scope>NUCLEOTIDE SEQUENCE [LARGE SCALE GENOMIC DNA]</scope>
    <source>
        <strain evidence="1 2">SS3</strain>
    </source>
</reference>
<dbReference type="InterPro" id="IPR016776">
    <property type="entry name" value="ApeP-like_dehydratase"/>
</dbReference>
<evidence type="ECO:0000313" key="2">
    <source>
        <dbReference type="Proteomes" id="UP000009220"/>
    </source>
</evidence>
<dbReference type="HOGENOM" id="CLU_129359_0_0_6"/>
<evidence type="ECO:0008006" key="3">
    <source>
        <dbReference type="Google" id="ProtNLM"/>
    </source>
</evidence>
<dbReference type="SUPFAM" id="SSF54637">
    <property type="entry name" value="Thioesterase/thiol ester dehydrase-isomerase"/>
    <property type="match status" value="1"/>
</dbReference>
<dbReference type="EMBL" id="CP002985">
    <property type="protein sequence ID" value="AEM48919.1"/>
    <property type="molecule type" value="Genomic_DNA"/>
</dbReference>
<sequence>MSIGRQWISDHLPHKGDMLLLDCVERWDDEQILCVASSHRSASNPLRVAGRLGAICAVEYAAQSMAVHDALVRAEDGGEPQRTGAGYLASVRELCMEITRLDDIEGDLAVSATRLAAHSSLLYNFAISADRRILVKGRIIIFVAAQQEAPDV</sequence>
<dbReference type="AlphaFoldDB" id="G0JT13"/>
<proteinExistence type="predicted"/>
<dbReference type="Proteomes" id="UP000009220">
    <property type="component" value="Chromosome"/>
</dbReference>
<dbReference type="eggNOG" id="COG4706">
    <property type="taxonomic scope" value="Bacteria"/>
</dbReference>
<dbReference type="Pfam" id="PF22817">
    <property type="entry name" value="ApeP-like"/>
    <property type="match status" value="1"/>
</dbReference>
<dbReference type="Gene3D" id="3.10.129.10">
    <property type="entry name" value="Hotdog Thioesterase"/>
    <property type="match status" value="1"/>
</dbReference>
<dbReference type="InterPro" id="IPR029069">
    <property type="entry name" value="HotDog_dom_sf"/>
</dbReference>
<dbReference type="KEGG" id="afi:Acife_2844"/>
<accession>G0JT13</accession>
<evidence type="ECO:0000313" key="1">
    <source>
        <dbReference type="EMBL" id="AEM48919.1"/>
    </source>
</evidence>
<gene>
    <name evidence="1" type="ORF">Acife_2844</name>
</gene>
<name>G0JT13_9PROT</name>
<dbReference type="STRING" id="743299.Acife_2844"/>